<reference evidence="2" key="1">
    <citation type="submission" date="2020-11" db="EMBL/GenBank/DDBJ databases">
        <title>Nocardioides cynanchi sp. nov., isolated from soil of rhizosphere of Cynanchum wilfordii.</title>
        <authorList>
            <person name="Lee J.-S."/>
            <person name="Suh M.K."/>
            <person name="Kim J.-S."/>
        </authorList>
    </citation>
    <scope>NUCLEOTIDE SEQUENCE</scope>
    <source>
        <strain evidence="2">KCTC 19276</strain>
    </source>
</reference>
<dbReference type="RefSeq" id="WP_194698276.1">
    <property type="nucleotide sequence ID" value="NZ_JADKPO010000039.1"/>
</dbReference>
<gene>
    <name evidence="2" type="ORF">ISU10_20360</name>
</gene>
<evidence type="ECO:0000256" key="1">
    <source>
        <dbReference type="SAM" id="SignalP"/>
    </source>
</evidence>
<dbReference type="EMBL" id="JADKPO010000039">
    <property type="protein sequence ID" value="MBF4770134.1"/>
    <property type="molecule type" value="Genomic_DNA"/>
</dbReference>
<feature type="signal peptide" evidence="1">
    <location>
        <begin position="1"/>
        <end position="24"/>
    </location>
</feature>
<dbReference type="Proteomes" id="UP000660668">
    <property type="component" value="Unassembled WGS sequence"/>
</dbReference>
<dbReference type="AlphaFoldDB" id="A0A930VMB1"/>
<sequence>MKNTGLRRAMAVSATLLATIATTALPLPSASAEGYEHSFDATVDTVLVNRYGGITISGTLDCTAAVADAYGGAENIQADTTVFVSKSWVATQYVGRGKAVTASYDSGIASVCYTNDPAIMSWEGFGEAPWPWSTMYAYPVGGTQWVYSSTGKFSAGPVHVELTLEGDQLTIGADTHYFYDFSGWNVRATKVR</sequence>
<name>A0A930VMB1_9ACTN</name>
<keyword evidence="3" id="KW-1185">Reference proteome</keyword>
<feature type="chain" id="PRO_5038767078" evidence="1">
    <location>
        <begin position="25"/>
        <end position="192"/>
    </location>
</feature>
<comment type="caution">
    <text evidence="2">The sequence shown here is derived from an EMBL/GenBank/DDBJ whole genome shotgun (WGS) entry which is preliminary data.</text>
</comment>
<proteinExistence type="predicted"/>
<organism evidence="2 3">
    <name type="scientific">Nocardioides agariphilus</name>
    <dbReference type="NCBI Taxonomy" id="433664"/>
    <lineage>
        <taxon>Bacteria</taxon>
        <taxon>Bacillati</taxon>
        <taxon>Actinomycetota</taxon>
        <taxon>Actinomycetes</taxon>
        <taxon>Propionibacteriales</taxon>
        <taxon>Nocardioidaceae</taxon>
        <taxon>Nocardioides</taxon>
    </lineage>
</organism>
<accession>A0A930VMB1</accession>
<evidence type="ECO:0000313" key="3">
    <source>
        <dbReference type="Proteomes" id="UP000660668"/>
    </source>
</evidence>
<evidence type="ECO:0000313" key="2">
    <source>
        <dbReference type="EMBL" id="MBF4770134.1"/>
    </source>
</evidence>
<keyword evidence="1" id="KW-0732">Signal</keyword>
<protein>
    <submittedName>
        <fullName evidence="2">Uncharacterized protein</fullName>
    </submittedName>
</protein>